<feature type="compositionally biased region" description="Basic and acidic residues" evidence="2">
    <location>
        <begin position="235"/>
        <end position="247"/>
    </location>
</feature>
<feature type="region of interest" description="Disordered" evidence="2">
    <location>
        <begin position="308"/>
        <end position="391"/>
    </location>
</feature>
<organism evidence="3 4">
    <name type="scientific">Camellia sinensis</name>
    <name type="common">Tea plant</name>
    <name type="synonym">Thea sinensis</name>
    <dbReference type="NCBI Taxonomy" id="4442"/>
    <lineage>
        <taxon>Eukaryota</taxon>
        <taxon>Viridiplantae</taxon>
        <taxon>Streptophyta</taxon>
        <taxon>Embryophyta</taxon>
        <taxon>Tracheophyta</taxon>
        <taxon>Spermatophyta</taxon>
        <taxon>Magnoliopsida</taxon>
        <taxon>eudicotyledons</taxon>
        <taxon>Gunneridae</taxon>
        <taxon>Pentapetalae</taxon>
        <taxon>asterids</taxon>
        <taxon>Ericales</taxon>
        <taxon>Theaceae</taxon>
        <taxon>Camellia</taxon>
    </lineage>
</organism>
<keyword evidence="1" id="KW-0175">Coiled coil</keyword>
<dbReference type="Proteomes" id="UP000593564">
    <property type="component" value="Unassembled WGS sequence"/>
</dbReference>
<feature type="compositionally biased region" description="Polar residues" evidence="2">
    <location>
        <begin position="323"/>
        <end position="341"/>
    </location>
</feature>
<reference evidence="3 4" key="2">
    <citation type="submission" date="2020-07" db="EMBL/GenBank/DDBJ databases">
        <title>Genome assembly of wild tea tree DASZ reveals pedigree and selection history of tea varieties.</title>
        <authorList>
            <person name="Zhang W."/>
        </authorList>
    </citation>
    <scope>NUCLEOTIDE SEQUENCE [LARGE SCALE GENOMIC DNA]</scope>
    <source>
        <strain evidence="4">cv. G240</strain>
        <tissue evidence="3">Leaf</tissue>
    </source>
</reference>
<evidence type="ECO:0000256" key="2">
    <source>
        <dbReference type="SAM" id="MobiDB-lite"/>
    </source>
</evidence>
<protein>
    <submittedName>
        <fullName evidence="3">Uncharacterized protein</fullName>
    </submittedName>
</protein>
<evidence type="ECO:0000313" key="4">
    <source>
        <dbReference type="Proteomes" id="UP000593564"/>
    </source>
</evidence>
<dbReference type="PANTHER" id="PTHR33924:SF5">
    <property type="entry name" value="CATION-TRANSPORTING ATPASE"/>
    <property type="match status" value="1"/>
</dbReference>
<gene>
    <name evidence="3" type="ORF">HYC85_013708</name>
</gene>
<dbReference type="AlphaFoldDB" id="A0A7J7H665"/>
<comment type="caution">
    <text evidence="3">The sequence shown here is derived from an EMBL/GenBank/DDBJ whole genome shotgun (WGS) entry which is preliminary data.</text>
</comment>
<feature type="compositionally biased region" description="Basic and acidic residues" evidence="2">
    <location>
        <begin position="311"/>
        <end position="322"/>
    </location>
</feature>
<dbReference type="PANTHER" id="PTHR33924">
    <property type="entry name" value="CATION-TRANSPORTING ATPASE"/>
    <property type="match status" value="1"/>
</dbReference>
<feature type="region of interest" description="Disordered" evidence="2">
    <location>
        <begin position="216"/>
        <end position="247"/>
    </location>
</feature>
<feature type="coiled-coil region" evidence="1">
    <location>
        <begin position="509"/>
        <end position="536"/>
    </location>
</feature>
<proteinExistence type="predicted"/>
<evidence type="ECO:0000256" key="1">
    <source>
        <dbReference type="SAM" id="Coils"/>
    </source>
</evidence>
<dbReference type="EMBL" id="JACBKZ010000006">
    <property type="protein sequence ID" value="KAF5947751.1"/>
    <property type="molecule type" value="Genomic_DNA"/>
</dbReference>
<name>A0A7J7H665_CAMSI</name>
<reference evidence="4" key="1">
    <citation type="journal article" date="2020" name="Nat. Commun.">
        <title>Genome assembly of wild tea tree DASZ reveals pedigree and selection history of tea varieties.</title>
        <authorList>
            <person name="Zhang W."/>
            <person name="Zhang Y."/>
            <person name="Qiu H."/>
            <person name="Guo Y."/>
            <person name="Wan H."/>
            <person name="Zhang X."/>
            <person name="Scossa F."/>
            <person name="Alseekh S."/>
            <person name="Zhang Q."/>
            <person name="Wang P."/>
            <person name="Xu L."/>
            <person name="Schmidt M.H."/>
            <person name="Jia X."/>
            <person name="Li D."/>
            <person name="Zhu A."/>
            <person name="Guo F."/>
            <person name="Chen W."/>
            <person name="Ni D."/>
            <person name="Usadel B."/>
            <person name="Fernie A.R."/>
            <person name="Wen W."/>
        </authorList>
    </citation>
    <scope>NUCLEOTIDE SEQUENCE [LARGE SCALE GENOMIC DNA]</scope>
    <source>
        <strain evidence="4">cv. G240</strain>
    </source>
</reference>
<evidence type="ECO:0000313" key="3">
    <source>
        <dbReference type="EMBL" id="KAF5947751.1"/>
    </source>
</evidence>
<keyword evidence="4" id="KW-1185">Reference proteome</keyword>
<accession>A0A7J7H665</accession>
<sequence length="650" mass="71669">MELFRMSHFQSPDLNQRLKSLSSQRWGISRVVLSLKKNQNLDVRELNCQILSPCFVPKSLIPVNPISTENIAGNHHFFSVEKEKPNVSEDTETTNSDVAQADTAGRDTLTPTLDPTPKPFDLNTKVCLANDSTGGDMPARANKLSHDKQDNFATSRAFGWDLNSEDVSSSLNQYPFYPHKNHERLKMGDALECGSTTGSLEEKDPMRVWKTMKQNGFLSSSHGGVPVPKPRGRKSKSDGPKKKMELAKREQVDRFAKIAAPSGLLNELNPGIINHVRNSKQVLSIIESLVRSEKRENRHAGCKQAIPMKSGTKEITDTKDLENSNGLGINQDGSLTTLSGSHQKRGRPMLLSGSVNFNSGLTGGDGDSSRLGKGNYGKMTCQSPPNQDSEGDTFAMKLSSSTTLASEDISSLSNESANLTSVSSLSVKAASVASRWLELLYQDIKGRLAALLRSKKRVRAVIHTELPILMSQEFSSNQENNPYAMKNYAVGCAGNANADLHRARWSALFDQMDKALSEEEKQLESWLNQVKEMQLHCERGLQLFQSIASHGSQWLGTLENDSRLEEVENSERELAIGAAAASIYSTCNFLLSMENLPCLVVIVKKNFTYCHCRRSVCNRMVVTVIAGILPPKGFQNFEGGQVLKVEFGKD</sequence>